<dbReference type="RefSeq" id="WP_150508887.1">
    <property type="nucleotide sequence ID" value="NZ_BMSQ01000013.1"/>
</dbReference>
<dbReference type="Pfam" id="PF13411">
    <property type="entry name" value="MerR_1"/>
    <property type="match status" value="1"/>
</dbReference>
<keyword evidence="6" id="KW-1185">Reference proteome</keyword>
<keyword evidence="1 3" id="KW-0238">DNA-binding</keyword>
<dbReference type="KEGG" id="sspb:CP982_02280"/>
<dbReference type="SUPFAM" id="SSF46955">
    <property type="entry name" value="Putative DNA-binding domain"/>
    <property type="match status" value="1"/>
</dbReference>
<dbReference type="Proteomes" id="UP000326505">
    <property type="component" value="Chromosome"/>
</dbReference>
<evidence type="ECO:0000259" key="2">
    <source>
        <dbReference type="PROSITE" id="PS50937"/>
    </source>
</evidence>
<dbReference type="AlphaFoldDB" id="A0A5P2X1U8"/>
<reference evidence="4 5" key="1">
    <citation type="submission" date="2017-09" db="EMBL/GenBank/DDBJ databases">
        <authorList>
            <person name="Lee N."/>
            <person name="Cho B.-K."/>
        </authorList>
    </citation>
    <scope>NUCLEOTIDE SEQUENCE [LARGE SCALE GENOMIC DNA]</scope>
    <source>
        <strain evidence="4 5">ATCC 27465</strain>
    </source>
</reference>
<organism evidence="4 5">
    <name type="scientific">Streptomyces spectabilis</name>
    <dbReference type="NCBI Taxonomy" id="68270"/>
    <lineage>
        <taxon>Bacteria</taxon>
        <taxon>Bacillati</taxon>
        <taxon>Actinomycetota</taxon>
        <taxon>Actinomycetes</taxon>
        <taxon>Kitasatosporales</taxon>
        <taxon>Streptomycetaceae</taxon>
        <taxon>Streptomyces</taxon>
    </lineage>
</organism>
<dbReference type="GO" id="GO:0003677">
    <property type="term" value="F:DNA binding"/>
    <property type="evidence" value="ECO:0007669"/>
    <property type="project" value="UniProtKB-KW"/>
</dbReference>
<evidence type="ECO:0000313" key="6">
    <source>
        <dbReference type="Proteomes" id="UP000549009"/>
    </source>
</evidence>
<reference evidence="3 6" key="2">
    <citation type="submission" date="2020-08" db="EMBL/GenBank/DDBJ databases">
        <title>Genomic Encyclopedia of Type Strains, Phase III (KMG-III): the genomes of soil and plant-associated and newly described type strains.</title>
        <authorList>
            <person name="Whitman W."/>
        </authorList>
    </citation>
    <scope>NUCLEOTIDE SEQUENCE [LARGE SCALE GENOMIC DNA]</scope>
    <source>
        <strain evidence="3 6">CECT 3146</strain>
    </source>
</reference>
<evidence type="ECO:0000313" key="5">
    <source>
        <dbReference type="Proteomes" id="UP000326505"/>
    </source>
</evidence>
<dbReference type="InterPro" id="IPR000551">
    <property type="entry name" value="MerR-type_HTH_dom"/>
</dbReference>
<dbReference type="OrthoDB" id="9809391at2"/>
<protein>
    <submittedName>
        <fullName evidence="3">DNA-binding transcriptional MerR regulator</fullName>
    </submittedName>
    <submittedName>
        <fullName evidence="4">MerR family transcriptional regulator</fullName>
    </submittedName>
</protein>
<dbReference type="EMBL" id="CP023690">
    <property type="protein sequence ID" value="QEV57684.1"/>
    <property type="molecule type" value="Genomic_DNA"/>
</dbReference>
<evidence type="ECO:0000313" key="3">
    <source>
        <dbReference type="EMBL" id="MBB5107366.1"/>
    </source>
</evidence>
<evidence type="ECO:0000256" key="1">
    <source>
        <dbReference type="ARBA" id="ARBA00023125"/>
    </source>
</evidence>
<dbReference type="PRINTS" id="PR00040">
    <property type="entry name" value="HTHMERR"/>
</dbReference>
<proteinExistence type="predicted"/>
<gene>
    <name evidence="4" type="ORF">CP982_02280</name>
    <name evidence="3" type="ORF">FHS40_006483</name>
</gene>
<evidence type="ECO:0000313" key="4">
    <source>
        <dbReference type="EMBL" id="QEV57684.1"/>
    </source>
</evidence>
<dbReference type="InterPro" id="IPR009061">
    <property type="entry name" value="DNA-bd_dom_put_sf"/>
</dbReference>
<sequence>MHSDTFYSIGELARRTGLTVKAIRFYSDKGIVPPDGRSPAGYRLYGPDALARLGLVRTLRELGLDLATVRKVLDREATLSEVADAHADALDVQIRSLRVRRAVLRAVAQRGPTPMEMDLMHRLATLSRAEQRRLVAEFIDAVFADGEPNPEFAGLMRSVMPELPDDPSPEQVAAWAELAELCRSTEFRSAVRRVAEDQAQEPSPEAVGDLHDGLNRAMRERIEEATAIGVLPASVSAAALADSLSDLYGYAFARAGDGDLRRWLLARLHLTADPHVERYWRLLATVNGWPASPTLAPVYTWFTTALPEACAVEATS</sequence>
<dbReference type="PANTHER" id="PTHR30204:SF93">
    <property type="entry name" value="HTH MERR-TYPE DOMAIN-CONTAINING PROTEIN"/>
    <property type="match status" value="1"/>
</dbReference>
<dbReference type="PANTHER" id="PTHR30204">
    <property type="entry name" value="REDOX-CYCLING DRUG-SENSING TRANSCRIPTIONAL ACTIVATOR SOXR"/>
    <property type="match status" value="1"/>
</dbReference>
<dbReference type="PROSITE" id="PS50937">
    <property type="entry name" value="HTH_MERR_2"/>
    <property type="match status" value="1"/>
</dbReference>
<dbReference type="GO" id="GO:0003700">
    <property type="term" value="F:DNA-binding transcription factor activity"/>
    <property type="evidence" value="ECO:0007669"/>
    <property type="project" value="InterPro"/>
</dbReference>
<dbReference type="Gene3D" id="1.10.1660.10">
    <property type="match status" value="1"/>
</dbReference>
<dbReference type="InterPro" id="IPR047057">
    <property type="entry name" value="MerR_fam"/>
</dbReference>
<dbReference type="SMART" id="SM00422">
    <property type="entry name" value="HTH_MERR"/>
    <property type="match status" value="1"/>
</dbReference>
<name>A0A5P2X1U8_STRST</name>
<feature type="domain" description="HTH merR-type" evidence="2">
    <location>
        <begin position="6"/>
        <end position="75"/>
    </location>
</feature>
<dbReference type="CDD" id="cd00592">
    <property type="entry name" value="HTH_MerR-like"/>
    <property type="match status" value="1"/>
</dbReference>
<accession>A0A5P2X1U8</accession>
<dbReference type="Proteomes" id="UP000549009">
    <property type="component" value="Unassembled WGS sequence"/>
</dbReference>
<dbReference type="EMBL" id="JACHJD010000013">
    <property type="protein sequence ID" value="MBB5107366.1"/>
    <property type="molecule type" value="Genomic_DNA"/>
</dbReference>